<evidence type="ECO:0000256" key="1">
    <source>
        <dbReference type="ARBA" id="ARBA00004141"/>
    </source>
</evidence>
<keyword evidence="4" id="KW-0547">Nucleotide-binding</keyword>
<dbReference type="Pfam" id="PF01061">
    <property type="entry name" value="ABC2_membrane"/>
    <property type="match status" value="1"/>
</dbReference>
<accession>A0A1D6JJ47</accession>
<dbReference type="InParanoid" id="A0A1D6JJ47"/>
<gene>
    <name evidence="11" type="ORF">ZEAMMB73_Zm00001d026706</name>
</gene>
<reference evidence="11" key="1">
    <citation type="submission" date="2015-12" db="EMBL/GenBank/DDBJ databases">
        <title>Update maize B73 reference genome by single molecule sequencing technologies.</title>
        <authorList>
            <consortium name="Maize Genome Sequencing Project"/>
            <person name="Ware D."/>
        </authorList>
    </citation>
    <scope>NUCLEOTIDE SEQUENCE</scope>
    <source>
        <tissue evidence="11">Seedling</tissue>
    </source>
</reference>
<keyword evidence="3 9" id="KW-0812">Transmembrane</keyword>
<dbReference type="InterPro" id="IPR050352">
    <property type="entry name" value="ABCG_transporters"/>
</dbReference>
<feature type="transmembrane region" description="Helical" evidence="9">
    <location>
        <begin position="455"/>
        <end position="474"/>
    </location>
</feature>
<dbReference type="PANTHER" id="PTHR48041:SF79">
    <property type="entry name" value="ABC TRANSPORTER G FAMILY MEMBER 5"/>
    <property type="match status" value="1"/>
</dbReference>
<evidence type="ECO:0000256" key="2">
    <source>
        <dbReference type="ARBA" id="ARBA00022448"/>
    </source>
</evidence>
<evidence type="ECO:0000256" key="3">
    <source>
        <dbReference type="ARBA" id="ARBA00022692"/>
    </source>
</evidence>
<evidence type="ECO:0000256" key="8">
    <source>
        <dbReference type="SAM" id="MobiDB-lite"/>
    </source>
</evidence>
<dbReference type="GO" id="GO:0005524">
    <property type="term" value="F:ATP binding"/>
    <property type="evidence" value="ECO:0007669"/>
    <property type="project" value="UniProtKB-KW"/>
</dbReference>
<keyword evidence="5" id="KW-0067">ATP-binding</keyword>
<feature type="transmembrane region" description="Helical" evidence="9">
    <location>
        <begin position="528"/>
        <end position="553"/>
    </location>
</feature>
<keyword evidence="7 9" id="KW-0472">Membrane</keyword>
<dbReference type="FunFam" id="3.40.50.300:FF:001473">
    <property type="entry name" value="ATP-binding cassette transporter"/>
    <property type="match status" value="1"/>
</dbReference>
<dbReference type="EMBL" id="CM000786">
    <property type="protein sequence ID" value="AQK47563.1"/>
    <property type="molecule type" value="Genomic_DNA"/>
</dbReference>
<dbReference type="IntAct" id="A0A1D6JJ47">
    <property type="interactions" value="18"/>
</dbReference>
<dbReference type="SMR" id="A0A1D6JJ47"/>
<dbReference type="InterPro" id="IPR017871">
    <property type="entry name" value="ABC_transporter-like_CS"/>
</dbReference>
<dbReference type="SMART" id="SM00382">
    <property type="entry name" value="AAA"/>
    <property type="match status" value="1"/>
</dbReference>
<organism evidence="11">
    <name type="scientific">Zea mays</name>
    <name type="common">Maize</name>
    <dbReference type="NCBI Taxonomy" id="4577"/>
    <lineage>
        <taxon>Eukaryota</taxon>
        <taxon>Viridiplantae</taxon>
        <taxon>Streptophyta</taxon>
        <taxon>Embryophyta</taxon>
        <taxon>Tracheophyta</taxon>
        <taxon>Spermatophyta</taxon>
        <taxon>Magnoliopsida</taxon>
        <taxon>Liliopsida</taxon>
        <taxon>Poales</taxon>
        <taxon>Poaceae</taxon>
        <taxon>PACMAD clade</taxon>
        <taxon>Panicoideae</taxon>
        <taxon>Andropogonodae</taxon>
        <taxon>Andropogoneae</taxon>
        <taxon>Tripsacinae</taxon>
        <taxon>Zea</taxon>
    </lineage>
</organism>
<dbReference type="InterPro" id="IPR027417">
    <property type="entry name" value="P-loop_NTPase"/>
</dbReference>
<dbReference type="AlphaFoldDB" id="A0A1D6JJ47"/>
<dbReference type="eggNOG" id="KOG0061">
    <property type="taxonomic scope" value="Eukaryota"/>
</dbReference>
<dbReference type="Pfam" id="PF00005">
    <property type="entry name" value="ABC_tran"/>
    <property type="match status" value="1"/>
</dbReference>
<dbReference type="InterPro" id="IPR003593">
    <property type="entry name" value="AAA+_ATPase"/>
</dbReference>
<evidence type="ECO:0000256" key="4">
    <source>
        <dbReference type="ARBA" id="ARBA00022741"/>
    </source>
</evidence>
<dbReference type="OrthoDB" id="66620at2759"/>
<feature type="region of interest" description="Disordered" evidence="8">
    <location>
        <begin position="1"/>
        <end position="29"/>
    </location>
</feature>
<dbReference type="PaxDb" id="4577-GRMZM5G836471_P07"/>
<feature type="transmembrane region" description="Helical" evidence="9">
    <location>
        <begin position="486"/>
        <end position="507"/>
    </location>
</feature>
<dbReference type="PROSITE" id="PS50893">
    <property type="entry name" value="ABC_TRANSPORTER_2"/>
    <property type="match status" value="1"/>
</dbReference>
<evidence type="ECO:0000256" key="9">
    <source>
        <dbReference type="SAM" id="Phobius"/>
    </source>
</evidence>
<evidence type="ECO:0000256" key="6">
    <source>
        <dbReference type="ARBA" id="ARBA00022989"/>
    </source>
</evidence>
<dbReference type="PROSITE" id="PS00211">
    <property type="entry name" value="ABC_TRANSPORTER_1"/>
    <property type="match status" value="1"/>
</dbReference>
<evidence type="ECO:0000256" key="5">
    <source>
        <dbReference type="ARBA" id="ARBA00022840"/>
    </source>
</evidence>
<proteinExistence type="predicted"/>
<comment type="subcellular location">
    <subcellularLocation>
        <location evidence="1">Membrane</location>
        <topology evidence="1">Multi-pass membrane protein</topology>
    </subcellularLocation>
</comment>
<dbReference type="EMBL" id="CM000786">
    <property type="protein sequence ID" value="AQK47567.1"/>
    <property type="molecule type" value="Genomic_DNA"/>
</dbReference>
<dbReference type="InterPro" id="IPR013525">
    <property type="entry name" value="ABC2_TM"/>
</dbReference>
<dbReference type="GO" id="GO:0140359">
    <property type="term" value="F:ABC-type transporter activity"/>
    <property type="evidence" value="ECO:0007669"/>
    <property type="project" value="InterPro"/>
</dbReference>
<sequence length="750" mass="81334">MKIFERSMDGFTGGQGQGKRPGHRRQHPCRVSCRARSRVTPAKKQMMMMMMCHAAGQQETEHHGNPRTSQRPPSSLLYVCAPSLPPSLCHLPIWAAAMTLPCAGGCEIQASGINYRIAVSTRPLKVWSRSDDDVHSQDHHSVVRQVLRDVSCRARPGELLAIVGPSGAGKSTLLEILAGRLSPSPPPHLLRIDGAAAHSADLRRVSAYVTQQDVLFPLLTVRETLLFSARLRLGARLPSKDMHARVEALLDDLTLRRVAATRIKDLSGGERRRVSIGVEAVRDPPVLILDEPTSGLDSASALHIVGALRAMAEARGRTVLLSIHQPGARIVKMFDSVLLLAAGSVLHHGTVDQLRALLGDAGLHLPPHVDDVEFAIDSVDALRRHASSSLQAPSSGDREGRCTLQRLFQLHGKQVADAPVAVTMMASRYANSRAREVAVLSQRFFKNVARTRQLFACRTVCMLVAGLALGSIFYDLGQDKVAERVGLFAFLLTFLLSSTTEALPIFLQERDILARETASGAYRVSSYAVANAVVFLPFQLALAVVFAAPVYWLAGLRRTAAAFGYFLLVIWLILYTANSVVVCFAAAAPDFVVGNAAIQGVMGSFFLFSGYFIARSAMPGCWVFMHYLSLFKWPFEALLVNEFAGGGRCVVRALGECVATGDEVLRREGLGEECRWRNVGVMVAFMAAYRVLGYAVLRVRCSLALNKKGAVAAGPPGLGLSRRLRRQLAIIGTAAWPSPSSSSTPSLPVN</sequence>
<dbReference type="InterPro" id="IPR003439">
    <property type="entry name" value="ABC_transporter-like_ATP-bd"/>
</dbReference>
<feature type="compositionally biased region" description="Basic residues" evidence="8">
    <location>
        <begin position="20"/>
        <end position="29"/>
    </location>
</feature>
<protein>
    <submittedName>
        <fullName evidence="11">ABC transporter G family member 5</fullName>
    </submittedName>
</protein>
<evidence type="ECO:0000256" key="7">
    <source>
        <dbReference type="ARBA" id="ARBA00023136"/>
    </source>
</evidence>
<dbReference type="GO" id="GO:0016887">
    <property type="term" value="F:ATP hydrolysis activity"/>
    <property type="evidence" value="ECO:0007669"/>
    <property type="project" value="InterPro"/>
</dbReference>
<dbReference type="Gene3D" id="3.40.50.300">
    <property type="entry name" value="P-loop containing nucleotide triphosphate hydrolases"/>
    <property type="match status" value="1"/>
</dbReference>
<name>A0A1D6JJ47_MAIZE</name>
<dbReference type="SUPFAM" id="SSF52540">
    <property type="entry name" value="P-loop containing nucleoside triphosphate hydrolases"/>
    <property type="match status" value="1"/>
</dbReference>
<dbReference type="ExpressionAtlas" id="A0A1D6JJ47">
    <property type="expression patterns" value="baseline and differential"/>
</dbReference>
<feature type="domain" description="ABC transporter" evidence="10">
    <location>
        <begin position="129"/>
        <end position="367"/>
    </location>
</feature>
<evidence type="ECO:0000313" key="11">
    <source>
        <dbReference type="EMBL" id="AQK47565.1"/>
    </source>
</evidence>
<feature type="transmembrane region" description="Helical" evidence="9">
    <location>
        <begin position="565"/>
        <end position="593"/>
    </location>
</feature>
<dbReference type="GO" id="GO:0016020">
    <property type="term" value="C:membrane"/>
    <property type="evidence" value="ECO:0007669"/>
    <property type="project" value="UniProtKB-SubCell"/>
</dbReference>
<evidence type="ECO:0000259" key="10">
    <source>
        <dbReference type="PROSITE" id="PS50893"/>
    </source>
</evidence>
<keyword evidence="2" id="KW-0813">Transport</keyword>
<dbReference type="EMBL" id="CM000786">
    <property type="protein sequence ID" value="AQK47565.1"/>
    <property type="molecule type" value="Genomic_DNA"/>
</dbReference>
<keyword evidence="6 9" id="KW-1133">Transmembrane helix</keyword>
<dbReference type="PANTHER" id="PTHR48041">
    <property type="entry name" value="ABC TRANSPORTER G FAMILY MEMBER 28"/>
    <property type="match status" value="1"/>
</dbReference>
<dbReference type="STRING" id="4577.A0A1D6JJ47"/>
<dbReference type="EMBL" id="CM000786">
    <property type="protein sequence ID" value="AQK47566.1"/>
    <property type="molecule type" value="Genomic_DNA"/>
</dbReference>